<evidence type="ECO:0000313" key="2">
    <source>
        <dbReference type="EMBL" id="GIL40935.1"/>
    </source>
</evidence>
<dbReference type="Proteomes" id="UP000681075">
    <property type="component" value="Unassembled WGS sequence"/>
</dbReference>
<sequence>MTRILLTGATGLIGSAALLHGLRDAPEHRWTCLVRGDSTDVARRRLATQLAKFVSTDAAQDAAGKVDIIAGDLGTIDTVTHPVLDECTHILHLAADTSWWGKRNNWLVNYDGTIALARRARQMPHLKRFLHVGTAMICGGESPRLVQEDMFPADEAKHLVNYTTTKAATETMLEEEFDDLPIVVARPSIVVGHTELGASPSASIFWMFRAGDHLRLVAGARDASIDVVPIDWTAATLVGLLHRPQLQHRIYHLSAGNSKRTVWSDVEAAFARYDGEDRTYQPFCATSDRSALRRAFSERFGLKTPVQAAMLRAMQQYYRFCALGVVFDNQRLLDEGFAPPPALPEYLDVCLDRPNGISITDQFADDLGMFDRAAA</sequence>
<accession>A0A8S8XIA4</accession>
<proteinExistence type="predicted"/>
<dbReference type="AlphaFoldDB" id="A0A8S8XIA4"/>
<dbReference type="InterPro" id="IPR036291">
    <property type="entry name" value="NAD(P)-bd_dom_sf"/>
</dbReference>
<reference evidence="2" key="1">
    <citation type="submission" date="2021-02" db="EMBL/GenBank/DDBJ databases">
        <title>Genome sequence of Rhodospirillales sp. strain TMPK1 isolated from soil.</title>
        <authorList>
            <person name="Nakai R."/>
            <person name="Kusada H."/>
            <person name="Tamaki H."/>
        </authorList>
    </citation>
    <scope>NUCLEOTIDE SEQUENCE</scope>
    <source>
        <strain evidence="2">TMPK1</strain>
    </source>
</reference>
<dbReference type="PANTHER" id="PTHR11011:SF45">
    <property type="entry name" value="FATTY ACYL-COA REDUCTASE CG8306-RELATED"/>
    <property type="match status" value="1"/>
</dbReference>
<dbReference type="Pfam" id="PF07993">
    <property type="entry name" value="NAD_binding_4"/>
    <property type="match status" value="1"/>
</dbReference>
<dbReference type="InterPro" id="IPR026055">
    <property type="entry name" value="FAR"/>
</dbReference>
<organism evidence="2 3">
    <name type="scientific">Roseiterribacter gracilis</name>
    <dbReference type="NCBI Taxonomy" id="2812848"/>
    <lineage>
        <taxon>Bacteria</taxon>
        <taxon>Pseudomonadati</taxon>
        <taxon>Pseudomonadota</taxon>
        <taxon>Alphaproteobacteria</taxon>
        <taxon>Rhodospirillales</taxon>
        <taxon>Roseiterribacteraceae</taxon>
        <taxon>Roseiterribacter</taxon>
    </lineage>
</organism>
<keyword evidence="3" id="KW-1185">Reference proteome</keyword>
<comment type="caution">
    <text evidence="2">The sequence shown here is derived from an EMBL/GenBank/DDBJ whole genome shotgun (WGS) entry which is preliminary data.</text>
</comment>
<evidence type="ECO:0000313" key="3">
    <source>
        <dbReference type="Proteomes" id="UP000681075"/>
    </source>
</evidence>
<dbReference type="SUPFAM" id="SSF51735">
    <property type="entry name" value="NAD(P)-binding Rossmann-fold domains"/>
    <property type="match status" value="1"/>
</dbReference>
<gene>
    <name evidence="2" type="ORF">TMPK1_31720</name>
</gene>
<dbReference type="InterPro" id="IPR013120">
    <property type="entry name" value="FAR_NAD-bd"/>
</dbReference>
<protein>
    <submittedName>
        <fullName evidence="2">NAD(P)H-binding protein</fullName>
    </submittedName>
</protein>
<dbReference type="RefSeq" id="WP_420244203.1">
    <property type="nucleotide sequence ID" value="NZ_BOPV01000001.1"/>
</dbReference>
<dbReference type="EMBL" id="BOPV01000001">
    <property type="protein sequence ID" value="GIL40935.1"/>
    <property type="molecule type" value="Genomic_DNA"/>
</dbReference>
<name>A0A8S8XIA4_9PROT</name>
<dbReference type="GO" id="GO:0035336">
    <property type="term" value="P:long-chain fatty-acyl-CoA metabolic process"/>
    <property type="evidence" value="ECO:0007669"/>
    <property type="project" value="TreeGrafter"/>
</dbReference>
<dbReference type="GO" id="GO:0080019">
    <property type="term" value="F:alcohol-forming very long-chain fatty acyl-CoA reductase activity"/>
    <property type="evidence" value="ECO:0007669"/>
    <property type="project" value="InterPro"/>
</dbReference>
<evidence type="ECO:0000259" key="1">
    <source>
        <dbReference type="Pfam" id="PF07993"/>
    </source>
</evidence>
<feature type="domain" description="Thioester reductase (TE)" evidence="1">
    <location>
        <begin position="6"/>
        <end position="235"/>
    </location>
</feature>
<dbReference type="Gene3D" id="3.40.50.720">
    <property type="entry name" value="NAD(P)-binding Rossmann-like Domain"/>
    <property type="match status" value="1"/>
</dbReference>
<dbReference type="PANTHER" id="PTHR11011">
    <property type="entry name" value="MALE STERILITY PROTEIN 2-RELATED"/>
    <property type="match status" value="1"/>
</dbReference>